<keyword evidence="2" id="KW-0238">DNA-binding</keyword>
<dbReference type="InterPro" id="IPR014710">
    <property type="entry name" value="RmlC-like_jellyroll"/>
</dbReference>
<accession>A0A1A8XJT0</accession>
<keyword evidence="3" id="KW-0804">Transcription</keyword>
<dbReference type="Pfam" id="PF13545">
    <property type="entry name" value="HTH_Crp_2"/>
    <property type="match status" value="1"/>
</dbReference>
<dbReference type="GO" id="GO:0003700">
    <property type="term" value="F:DNA-binding transcription factor activity"/>
    <property type="evidence" value="ECO:0007669"/>
    <property type="project" value="TreeGrafter"/>
</dbReference>
<dbReference type="SUPFAM" id="SSF51206">
    <property type="entry name" value="cAMP-binding domain-like"/>
    <property type="match status" value="1"/>
</dbReference>
<feature type="domain" description="HTH crp-type" evidence="5">
    <location>
        <begin position="158"/>
        <end position="219"/>
    </location>
</feature>
<keyword evidence="1" id="KW-0805">Transcription regulation</keyword>
<evidence type="ECO:0000256" key="2">
    <source>
        <dbReference type="ARBA" id="ARBA00023125"/>
    </source>
</evidence>
<dbReference type="RefSeq" id="WP_186406531.1">
    <property type="nucleotide sequence ID" value="NZ_FLQX01000095.1"/>
</dbReference>
<dbReference type="SMART" id="SM00100">
    <property type="entry name" value="cNMP"/>
    <property type="match status" value="1"/>
</dbReference>
<gene>
    <name evidence="6" type="ORF">ACCAA_200133</name>
</gene>
<evidence type="ECO:0000313" key="6">
    <source>
        <dbReference type="EMBL" id="SBT05395.1"/>
    </source>
</evidence>
<dbReference type="Gene3D" id="2.60.120.10">
    <property type="entry name" value="Jelly Rolls"/>
    <property type="match status" value="1"/>
</dbReference>
<dbReference type="InterPro" id="IPR050397">
    <property type="entry name" value="Env_Response_Regulators"/>
</dbReference>
<dbReference type="STRING" id="1860102.ACCAA_200133"/>
<dbReference type="CDD" id="cd00038">
    <property type="entry name" value="CAP_ED"/>
    <property type="match status" value="1"/>
</dbReference>
<evidence type="ECO:0000256" key="3">
    <source>
        <dbReference type="ARBA" id="ARBA00023163"/>
    </source>
</evidence>
<dbReference type="PROSITE" id="PS50042">
    <property type="entry name" value="CNMP_BINDING_3"/>
    <property type="match status" value="1"/>
</dbReference>
<dbReference type="Proteomes" id="UP000199169">
    <property type="component" value="Unassembled WGS sequence"/>
</dbReference>
<dbReference type="SMART" id="SM00419">
    <property type="entry name" value="HTH_CRP"/>
    <property type="match status" value="1"/>
</dbReference>
<dbReference type="InterPro" id="IPR036388">
    <property type="entry name" value="WH-like_DNA-bd_sf"/>
</dbReference>
<dbReference type="PROSITE" id="PS51063">
    <property type="entry name" value="HTH_CRP_2"/>
    <property type="match status" value="1"/>
</dbReference>
<dbReference type="GO" id="GO:0005829">
    <property type="term" value="C:cytosol"/>
    <property type="evidence" value="ECO:0007669"/>
    <property type="project" value="TreeGrafter"/>
</dbReference>
<name>A0A1A8XJT0_9PROT</name>
<dbReference type="AlphaFoldDB" id="A0A1A8XJT0"/>
<dbReference type="EMBL" id="FLQX01000095">
    <property type="protein sequence ID" value="SBT05395.1"/>
    <property type="molecule type" value="Genomic_DNA"/>
</dbReference>
<evidence type="ECO:0000313" key="7">
    <source>
        <dbReference type="Proteomes" id="UP000199169"/>
    </source>
</evidence>
<dbReference type="InterPro" id="IPR036390">
    <property type="entry name" value="WH_DNA-bd_sf"/>
</dbReference>
<dbReference type="SUPFAM" id="SSF46785">
    <property type="entry name" value="Winged helix' DNA-binding domain"/>
    <property type="match status" value="1"/>
</dbReference>
<evidence type="ECO:0000259" key="4">
    <source>
        <dbReference type="PROSITE" id="PS50042"/>
    </source>
</evidence>
<dbReference type="InterPro" id="IPR018490">
    <property type="entry name" value="cNMP-bd_dom_sf"/>
</dbReference>
<sequence>MTALTLTSTADLAQALLALYPALRSLPTAQLAALCPATAVRTLPAGTQLFSERQDCMGFPLILSGTIKVVKSTASGREMLLYRVEPGGSCIITSSCLLGHSPYSARGIAETPLALLVLPNALFAQLVAGNALFRDFVFHLFAERIAELMQLVEEVAFHRLDQRLARLLLTRGETIRATHQALAEELGSVREIVSRLLKGFAEQGMVTLGREQIAVIDRAQLQQLADSHR</sequence>
<feature type="domain" description="Cyclic nucleotide-binding" evidence="4">
    <location>
        <begin position="22"/>
        <end position="144"/>
    </location>
</feature>
<organism evidence="6 7">
    <name type="scientific">Candidatus Accumulibacter aalborgensis</name>
    <dbReference type="NCBI Taxonomy" id="1860102"/>
    <lineage>
        <taxon>Bacteria</taxon>
        <taxon>Pseudomonadati</taxon>
        <taxon>Pseudomonadota</taxon>
        <taxon>Betaproteobacteria</taxon>
        <taxon>Candidatus Accumulibacter</taxon>
    </lineage>
</organism>
<dbReference type="PANTHER" id="PTHR24567:SF74">
    <property type="entry name" value="HTH-TYPE TRANSCRIPTIONAL REGULATOR ARCR"/>
    <property type="match status" value="1"/>
</dbReference>
<dbReference type="Pfam" id="PF00027">
    <property type="entry name" value="cNMP_binding"/>
    <property type="match status" value="1"/>
</dbReference>
<dbReference type="GO" id="GO:0003677">
    <property type="term" value="F:DNA binding"/>
    <property type="evidence" value="ECO:0007669"/>
    <property type="project" value="UniProtKB-KW"/>
</dbReference>
<reference evidence="6 7" key="1">
    <citation type="submission" date="2016-06" db="EMBL/GenBank/DDBJ databases">
        <authorList>
            <person name="Kjaerup R.B."/>
            <person name="Dalgaard T.S."/>
            <person name="Juul-Madsen H.R."/>
        </authorList>
    </citation>
    <scope>NUCLEOTIDE SEQUENCE [LARGE SCALE GENOMIC DNA]</scope>
    <source>
        <strain evidence="6">3</strain>
    </source>
</reference>
<dbReference type="Gene3D" id="1.10.10.10">
    <property type="entry name" value="Winged helix-like DNA-binding domain superfamily/Winged helix DNA-binding domain"/>
    <property type="match status" value="1"/>
</dbReference>
<protein>
    <submittedName>
        <fullName evidence="6">Transcriptional regulator, Crp/Fnr family</fullName>
    </submittedName>
</protein>
<dbReference type="PANTHER" id="PTHR24567">
    <property type="entry name" value="CRP FAMILY TRANSCRIPTIONAL REGULATORY PROTEIN"/>
    <property type="match status" value="1"/>
</dbReference>
<evidence type="ECO:0000256" key="1">
    <source>
        <dbReference type="ARBA" id="ARBA00023015"/>
    </source>
</evidence>
<dbReference type="InterPro" id="IPR000595">
    <property type="entry name" value="cNMP-bd_dom"/>
</dbReference>
<proteinExistence type="predicted"/>
<evidence type="ECO:0000259" key="5">
    <source>
        <dbReference type="PROSITE" id="PS51063"/>
    </source>
</evidence>
<dbReference type="InterPro" id="IPR012318">
    <property type="entry name" value="HTH_CRP"/>
</dbReference>
<keyword evidence="7" id="KW-1185">Reference proteome</keyword>